<comment type="subcellular location">
    <subcellularLocation>
        <location evidence="1">Cell inner membrane</location>
        <topology evidence="1">Single-pass membrane protein</topology>
        <orientation evidence="1">Periplasmic side</orientation>
    </subcellularLocation>
</comment>
<evidence type="ECO:0000256" key="2">
    <source>
        <dbReference type="ARBA" id="ARBA00006555"/>
    </source>
</evidence>
<evidence type="ECO:0000313" key="14">
    <source>
        <dbReference type="Proteomes" id="UP000008461"/>
    </source>
</evidence>
<proteinExistence type="inferred from homology"/>
<keyword evidence="4" id="KW-1003">Cell membrane</keyword>
<evidence type="ECO:0000256" key="9">
    <source>
        <dbReference type="ARBA" id="ARBA00023136"/>
    </source>
</evidence>
<organism evidence="13 14">
    <name type="scientific">Haliscomenobacter hydrossis (strain ATCC 27775 / DSM 1100 / LMG 10767 / O)</name>
    <dbReference type="NCBI Taxonomy" id="760192"/>
    <lineage>
        <taxon>Bacteria</taxon>
        <taxon>Pseudomonadati</taxon>
        <taxon>Bacteroidota</taxon>
        <taxon>Saprospiria</taxon>
        <taxon>Saprospirales</taxon>
        <taxon>Haliscomenobacteraceae</taxon>
        <taxon>Haliscomenobacter</taxon>
    </lineage>
</organism>
<feature type="region of interest" description="Disordered" evidence="10">
    <location>
        <begin position="126"/>
        <end position="155"/>
    </location>
</feature>
<keyword evidence="8 11" id="KW-1133">Transmembrane helix</keyword>
<dbReference type="HOGENOM" id="CLU_065795_0_0_10"/>
<gene>
    <name evidence="13" type="ordered locus">Halhy_0333</name>
</gene>
<dbReference type="GO" id="GO:0055085">
    <property type="term" value="P:transmembrane transport"/>
    <property type="evidence" value="ECO:0007669"/>
    <property type="project" value="InterPro"/>
</dbReference>
<dbReference type="AlphaFoldDB" id="F4KW47"/>
<evidence type="ECO:0000259" key="12">
    <source>
        <dbReference type="PROSITE" id="PS52015"/>
    </source>
</evidence>
<dbReference type="eggNOG" id="COG0810">
    <property type="taxonomic scope" value="Bacteria"/>
</dbReference>
<protein>
    <submittedName>
        <fullName evidence="13">TonB family protein</fullName>
    </submittedName>
</protein>
<dbReference type="GO" id="GO:0031992">
    <property type="term" value="F:energy transducer activity"/>
    <property type="evidence" value="ECO:0007669"/>
    <property type="project" value="InterPro"/>
</dbReference>
<dbReference type="PROSITE" id="PS52015">
    <property type="entry name" value="TONB_CTD"/>
    <property type="match status" value="1"/>
</dbReference>
<reference key="2">
    <citation type="submission" date="2011-04" db="EMBL/GenBank/DDBJ databases">
        <title>Complete sequence of chromosome of Haliscomenobacter hydrossis DSM 1100.</title>
        <authorList>
            <consortium name="US DOE Joint Genome Institute (JGI-PGF)"/>
            <person name="Lucas S."/>
            <person name="Han J."/>
            <person name="Lapidus A."/>
            <person name="Bruce D."/>
            <person name="Goodwin L."/>
            <person name="Pitluck S."/>
            <person name="Peters L."/>
            <person name="Kyrpides N."/>
            <person name="Mavromatis K."/>
            <person name="Ivanova N."/>
            <person name="Ovchinnikova G."/>
            <person name="Pagani I."/>
            <person name="Daligault H."/>
            <person name="Detter J.C."/>
            <person name="Han C."/>
            <person name="Land M."/>
            <person name="Hauser L."/>
            <person name="Markowitz V."/>
            <person name="Cheng J.-F."/>
            <person name="Hugenholtz P."/>
            <person name="Woyke T."/>
            <person name="Wu D."/>
            <person name="Verbarg S."/>
            <person name="Frueling A."/>
            <person name="Brambilla E."/>
            <person name="Klenk H.-P."/>
            <person name="Eisen J.A."/>
        </authorList>
    </citation>
    <scope>NUCLEOTIDE SEQUENCE</scope>
    <source>
        <strain>DSM 1100</strain>
    </source>
</reference>
<evidence type="ECO:0000256" key="8">
    <source>
        <dbReference type="ARBA" id="ARBA00022989"/>
    </source>
</evidence>
<dbReference type="NCBIfam" id="TIGR01352">
    <property type="entry name" value="tonB_Cterm"/>
    <property type="match status" value="1"/>
</dbReference>
<keyword evidence="6 11" id="KW-0812">Transmembrane</keyword>
<accession>F4KW47</accession>
<dbReference type="Pfam" id="PF03544">
    <property type="entry name" value="TonB_C"/>
    <property type="match status" value="1"/>
</dbReference>
<feature type="compositionally biased region" description="Pro residues" evidence="10">
    <location>
        <begin position="97"/>
        <end position="111"/>
    </location>
</feature>
<dbReference type="Gene3D" id="3.30.1150.10">
    <property type="match status" value="1"/>
</dbReference>
<evidence type="ECO:0000313" key="13">
    <source>
        <dbReference type="EMBL" id="AEE48245.1"/>
    </source>
</evidence>
<dbReference type="PANTHER" id="PTHR33446">
    <property type="entry name" value="PROTEIN TONB-RELATED"/>
    <property type="match status" value="1"/>
</dbReference>
<evidence type="ECO:0000256" key="11">
    <source>
        <dbReference type="SAM" id="Phobius"/>
    </source>
</evidence>
<dbReference type="RefSeq" id="WP_013762809.1">
    <property type="nucleotide sequence ID" value="NC_015510.1"/>
</dbReference>
<evidence type="ECO:0000256" key="6">
    <source>
        <dbReference type="ARBA" id="ARBA00022692"/>
    </source>
</evidence>
<feature type="region of interest" description="Disordered" evidence="10">
    <location>
        <begin position="85"/>
        <end position="112"/>
    </location>
</feature>
<sequence>MNTNDASKSGLLVGDIMKADLDDLIFQYRNKEYGAYQLRKAYYKRMTRATILAVLLMAFVALLPSILSAIRNSVADDETLNVEVTLSEPPSVDPKQEPPPPPPPVEPPPARPTIAFTIPVVKKDEEVVEEVPPPTQEEMKEVEISTKTQEGSDDGVVAGLGDEPIEEAPPEIVKEVEPPKPTQEVFKVVEQMPSFPDGQAALLRFLAQNIEYPTIAKENGVEGMVVVQFVVERDGSIAAANVVKGIGAGCDEEALRVVRMMPKWQPGKQRGQPVRVQFNLPIRFKLE</sequence>
<comment type="similarity">
    <text evidence="2">Belongs to the TonB family.</text>
</comment>
<dbReference type="SUPFAM" id="SSF74653">
    <property type="entry name" value="TolA/TonB C-terminal domain"/>
    <property type="match status" value="1"/>
</dbReference>
<evidence type="ECO:0000256" key="1">
    <source>
        <dbReference type="ARBA" id="ARBA00004383"/>
    </source>
</evidence>
<dbReference type="Proteomes" id="UP000008461">
    <property type="component" value="Chromosome"/>
</dbReference>
<keyword evidence="3" id="KW-0813">Transport</keyword>
<dbReference type="STRING" id="760192.Halhy_0333"/>
<dbReference type="GO" id="GO:0015031">
    <property type="term" value="P:protein transport"/>
    <property type="evidence" value="ECO:0007669"/>
    <property type="project" value="UniProtKB-KW"/>
</dbReference>
<feature type="domain" description="TonB C-terminal" evidence="12">
    <location>
        <begin position="197"/>
        <end position="287"/>
    </location>
</feature>
<evidence type="ECO:0000256" key="3">
    <source>
        <dbReference type="ARBA" id="ARBA00022448"/>
    </source>
</evidence>
<dbReference type="EMBL" id="CP002691">
    <property type="protein sequence ID" value="AEE48245.1"/>
    <property type="molecule type" value="Genomic_DNA"/>
</dbReference>
<dbReference type="InterPro" id="IPR006260">
    <property type="entry name" value="TonB/TolA_C"/>
</dbReference>
<dbReference type="FunFam" id="3.30.1150.10:FF:000002">
    <property type="entry name" value="Energy transducer TonB"/>
    <property type="match status" value="1"/>
</dbReference>
<dbReference type="InterPro" id="IPR051045">
    <property type="entry name" value="TonB-dependent_transducer"/>
</dbReference>
<dbReference type="GO" id="GO:0098797">
    <property type="term" value="C:plasma membrane protein complex"/>
    <property type="evidence" value="ECO:0007669"/>
    <property type="project" value="TreeGrafter"/>
</dbReference>
<evidence type="ECO:0000256" key="10">
    <source>
        <dbReference type="SAM" id="MobiDB-lite"/>
    </source>
</evidence>
<reference evidence="13 14" key="1">
    <citation type="journal article" date="2011" name="Stand. Genomic Sci.">
        <title>Complete genome sequence of Haliscomenobacter hydrossis type strain (O).</title>
        <authorList>
            <consortium name="US DOE Joint Genome Institute (JGI-PGF)"/>
            <person name="Daligault H."/>
            <person name="Lapidus A."/>
            <person name="Zeytun A."/>
            <person name="Nolan M."/>
            <person name="Lucas S."/>
            <person name="Del Rio T.G."/>
            <person name="Tice H."/>
            <person name="Cheng J.F."/>
            <person name="Tapia R."/>
            <person name="Han C."/>
            <person name="Goodwin L."/>
            <person name="Pitluck S."/>
            <person name="Liolios K."/>
            <person name="Pagani I."/>
            <person name="Ivanova N."/>
            <person name="Huntemann M."/>
            <person name="Mavromatis K."/>
            <person name="Mikhailova N."/>
            <person name="Pati A."/>
            <person name="Chen A."/>
            <person name="Palaniappan K."/>
            <person name="Land M."/>
            <person name="Hauser L."/>
            <person name="Brambilla E.M."/>
            <person name="Rohde M."/>
            <person name="Verbarg S."/>
            <person name="Goker M."/>
            <person name="Bristow J."/>
            <person name="Eisen J.A."/>
            <person name="Markowitz V."/>
            <person name="Hugenholtz P."/>
            <person name="Kyrpides N.C."/>
            <person name="Klenk H.P."/>
            <person name="Woyke T."/>
        </authorList>
    </citation>
    <scope>NUCLEOTIDE SEQUENCE [LARGE SCALE GENOMIC DNA]</scope>
    <source>
        <strain evidence="14">ATCC 27775 / DSM 1100 / LMG 10767 / O</strain>
    </source>
</reference>
<evidence type="ECO:0000256" key="4">
    <source>
        <dbReference type="ARBA" id="ARBA00022475"/>
    </source>
</evidence>
<keyword evidence="9 11" id="KW-0472">Membrane</keyword>
<keyword evidence="5" id="KW-0997">Cell inner membrane</keyword>
<dbReference type="PRINTS" id="PR01374">
    <property type="entry name" value="TONBPROTEIN"/>
</dbReference>
<dbReference type="InterPro" id="IPR037682">
    <property type="entry name" value="TonB_C"/>
</dbReference>
<name>F4KW47_HALH1</name>
<dbReference type="KEGG" id="hhy:Halhy_0333"/>
<evidence type="ECO:0000256" key="5">
    <source>
        <dbReference type="ARBA" id="ARBA00022519"/>
    </source>
</evidence>
<dbReference type="PANTHER" id="PTHR33446:SF2">
    <property type="entry name" value="PROTEIN TONB"/>
    <property type="match status" value="1"/>
</dbReference>
<dbReference type="OrthoDB" id="9812355at2"/>
<keyword evidence="7" id="KW-0653">Protein transport</keyword>
<dbReference type="InterPro" id="IPR003538">
    <property type="entry name" value="TonB"/>
</dbReference>
<keyword evidence="14" id="KW-1185">Reference proteome</keyword>
<dbReference type="GO" id="GO:0030288">
    <property type="term" value="C:outer membrane-bounded periplasmic space"/>
    <property type="evidence" value="ECO:0007669"/>
    <property type="project" value="InterPro"/>
</dbReference>
<feature type="transmembrane region" description="Helical" evidence="11">
    <location>
        <begin position="49"/>
        <end position="70"/>
    </location>
</feature>
<evidence type="ECO:0000256" key="7">
    <source>
        <dbReference type="ARBA" id="ARBA00022927"/>
    </source>
</evidence>
<dbReference type="GO" id="GO:0015891">
    <property type="term" value="P:siderophore transport"/>
    <property type="evidence" value="ECO:0007669"/>
    <property type="project" value="InterPro"/>
</dbReference>